<name>A0AB39L306_9MICC</name>
<dbReference type="AlphaFoldDB" id="A0AB39L306"/>
<feature type="transmembrane region" description="Helical" evidence="1">
    <location>
        <begin position="300"/>
        <end position="327"/>
    </location>
</feature>
<keyword evidence="1" id="KW-0472">Membrane</keyword>
<keyword evidence="1" id="KW-1133">Transmembrane helix</keyword>
<accession>A0AB39L306</accession>
<feature type="transmembrane region" description="Helical" evidence="1">
    <location>
        <begin position="410"/>
        <end position="432"/>
    </location>
</feature>
<dbReference type="KEGG" id="spue:AB5L97_16515"/>
<evidence type="ECO:0000256" key="1">
    <source>
        <dbReference type="SAM" id="Phobius"/>
    </source>
</evidence>
<keyword evidence="1" id="KW-0812">Transmembrane</keyword>
<reference evidence="2" key="1">
    <citation type="submission" date="2024-07" db="EMBL/GenBank/DDBJ databases">
        <authorList>
            <person name="fu j."/>
        </authorList>
    </citation>
    <scope>NUCLEOTIDE SEQUENCE</scope>
    <source>
        <strain evidence="2">P10A9</strain>
    </source>
</reference>
<proteinExistence type="predicted"/>
<feature type="transmembrane region" description="Helical" evidence="1">
    <location>
        <begin position="59"/>
        <end position="78"/>
    </location>
</feature>
<feature type="transmembrane region" description="Helical" evidence="1">
    <location>
        <begin position="29"/>
        <end position="47"/>
    </location>
</feature>
<feature type="transmembrane region" description="Helical" evidence="1">
    <location>
        <begin position="263"/>
        <end position="279"/>
    </location>
</feature>
<dbReference type="EMBL" id="CP163302">
    <property type="protein sequence ID" value="XDP44852.1"/>
    <property type="molecule type" value="Genomic_DNA"/>
</dbReference>
<feature type="transmembrane region" description="Helical" evidence="1">
    <location>
        <begin position="240"/>
        <end position="257"/>
    </location>
</feature>
<feature type="transmembrane region" description="Helical" evidence="1">
    <location>
        <begin position="185"/>
        <end position="206"/>
    </location>
</feature>
<dbReference type="GO" id="GO:0015128">
    <property type="term" value="F:gluconate transmembrane transporter activity"/>
    <property type="evidence" value="ECO:0007669"/>
    <property type="project" value="InterPro"/>
</dbReference>
<feature type="transmembrane region" description="Helical" evidence="1">
    <location>
        <begin position="144"/>
        <end position="165"/>
    </location>
</feature>
<dbReference type="Pfam" id="PF02447">
    <property type="entry name" value="GntP_permease"/>
    <property type="match status" value="1"/>
</dbReference>
<feature type="transmembrane region" description="Helical" evidence="1">
    <location>
        <begin position="106"/>
        <end position="132"/>
    </location>
</feature>
<sequence>MTALGLIGIVVGLALLVYAIYKGYSLVIAAPVATMVVILFNGMPFIGSMFGPEKSYMSGLASFMLSNFPVFLFGAILAKYMDKSGAALSIAEKLMSLVGTSSPYRALVSLFVIASVLTFGGINVFVVIFILIPMALPIFKRYNISWGLVIIPIFGGGATYTMTMIPGSPSLHNVVLSNALGTPLTAAPLVGALTSVAAVAFLLIYMKVALARSLRKNEKFEGEEGSVGGTDMFARERPSFLVSILPIVVLLALILSLSFVIQIIIYALLAAIVLSAVLFRRYIKQKDVINQGTADSLTSVLATGSTIAFGSFAVGVPAFSSVFHAILSIPGNPYISLSVGTMVLAGITASSVGAEGIAVKSFAPAYLHLGLNPETIHRAIAISAGTSLFPHNGFLAVFNGLARLTLRQSFVRAFISLHVPHYIGIVILVILASSGLA</sequence>
<gene>
    <name evidence="2" type="ORF">AB5L97_16515</name>
</gene>
<dbReference type="PANTHER" id="PTHR30354:SF7">
    <property type="entry name" value="BLL7963 PROTEIN"/>
    <property type="match status" value="1"/>
</dbReference>
<dbReference type="RefSeq" id="WP_369045467.1">
    <property type="nucleotide sequence ID" value="NZ_CP163302.1"/>
</dbReference>
<feature type="transmembrane region" description="Helical" evidence="1">
    <location>
        <begin position="379"/>
        <end position="398"/>
    </location>
</feature>
<protein>
    <submittedName>
        <fullName evidence="2">GntP family permease</fullName>
    </submittedName>
</protein>
<evidence type="ECO:0000313" key="2">
    <source>
        <dbReference type="EMBL" id="XDP44852.1"/>
    </source>
</evidence>
<dbReference type="GO" id="GO:0005886">
    <property type="term" value="C:plasma membrane"/>
    <property type="evidence" value="ECO:0007669"/>
    <property type="project" value="TreeGrafter"/>
</dbReference>
<dbReference type="InterPro" id="IPR003474">
    <property type="entry name" value="Glcn_transporter"/>
</dbReference>
<organism evidence="2">
    <name type="scientific">Sinomonas puerhi</name>
    <dbReference type="NCBI Taxonomy" id="3238584"/>
    <lineage>
        <taxon>Bacteria</taxon>
        <taxon>Bacillati</taxon>
        <taxon>Actinomycetota</taxon>
        <taxon>Actinomycetes</taxon>
        <taxon>Micrococcales</taxon>
        <taxon>Micrococcaceae</taxon>
        <taxon>Sinomonas</taxon>
    </lineage>
</organism>
<dbReference type="PANTHER" id="PTHR30354">
    <property type="entry name" value="GNT FAMILY GLUCONATE TRANSPORTER"/>
    <property type="match status" value="1"/>
</dbReference>